<dbReference type="OrthoDB" id="2498029at2759"/>
<dbReference type="Pfam" id="PF12146">
    <property type="entry name" value="Hydrolase_4"/>
    <property type="match status" value="1"/>
</dbReference>
<reference evidence="2 3" key="1">
    <citation type="submission" date="2020-04" db="EMBL/GenBank/DDBJ databases">
        <title>Plant Genome Project.</title>
        <authorList>
            <person name="Zhang R.-G."/>
        </authorList>
    </citation>
    <scope>NUCLEOTIDE SEQUENCE [LARGE SCALE GENOMIC DNA]</scope>
    <source>
        <strain evidence="2">YNK0</strain>
        <tissue evidence="2">Leaf</tissue>
    </source>
</reference>
<protein>
    <recommendedName>
        <fullName evidence="1">Serine aminopeptidase S33 domain-containing protein</fullName>
    </recommendedName>
</protein>
<evidence type="ECO:0000313" key="3">
    <source>
        <dbReference type="Proteomes" id="UP000655225"/>
    </source>
</evidence>
<dbReference type="InterPro" id="IPR029058">
    <property type="entry name" value="AB_hydrolase_fold"/>
</dbReference>
<keyword evidence="3" id="KW-1185">Reference proteome</keyword>
<dbReference type="OMA" id="RIWITMT"/>
<evidence type="ECO:0000313" key="2">
    <source>
        <dbReference type="EMBL" id="KAF8399119.1"/>
    </source>
</evidence>
<name>A0A834Z171_TETSI</name>
<evidence type="ECO:0000259" key="1">
    <source>
        <dbReference type="Pfam" id="PF12146"/>
    </source>
</evidence>
<dbReference type="AlphaFoldDB" id="A0A834Z171"/>
<dbReference type="PANTHER" id="PTHR11614">
    <property type="entry name" value="PHOSPHOLIPASE-RELATED"/>
    <property type="match status" value="1"/>
</dbReference>
<proteinExistence type="predicted"/>
<gene>
    <name evidence="2" type="ORF">HHK36_014984</name>
</gene>
<dbReference type="Proteomes" id="UP000655225">
    <property type="component" value="Unassembled WGS sequence"/>
</dbReference>
<dbReference type="Gene3D" id="3.40.50.1820">
    <property type="entry name" value="alpha/beta hydrolase"/>
    <property type="match status" value="1"/>
</dbReference>
<accession>A0A834Z171</accession>
<dbReference type="EMBL" id="JABCRI010000010">
    <property type="protein sequence ID" value="KAF8399119.1"/>
    <property type="molecule type" value="Genomic_DNA"/>
</dbReference>
<comment type="caution">
    <text evidence="2">The sequence shown here is derived from an EMBL/GenBank/DDBJ whole genome shotgun (WGS) entry which is preliminary data.</text>
</comment>
<dbReference type="InterPro" id="IPR022742">
    <property type="entry name" value="Hydrolase_4"/>
</dbReference>
<dbReference type="InterPro" id="IPR051044">
    <property type="entry name" value="MAG_DAG_Lipase"/>
</dbReference>
<organism evidence="2 3">
    <name type="scientific">Tetracentron sinense</name>
    <name type="common">Spur-leaf</name>
    <dbReference type="NCBI Taxonomy" id="13715"/>
    <lineage>
        <taxon>Eukaryota</taxon>
        <taxon>Viridiplantae</taxon>
        <taxon>Streptophyta</taxon>
        <taxon>Embryophyta</taxon>
        <taxon>Tracheophyta</taxon>
        <taxon>Spermatophyta</taxon>
        <taxon>Magnoliopsida</taxon>
        <taxon>Trochodendrales</taxon>
        <taxon>Trochodendraceae</taxon>
        <taxon>Tetracentron</taxon>
    </lineage>
</organism>
<feature type="domain" description="Serine aminopeptidase S33" evidence="1">
    <location>
        <begin position="45"/>
        <end position="208"/>
    </location>
</feature>
<sequence>MNSIASQNMDFTPARRRIWSPFVDVQQQLDHCLFKMAPPGMRTEESMGGAVSLKVHLKQPHEWDGVILVAPMCKIAEDMSPPESVLKFITLLFKVGLKAKLFPQKDLAELTFRELSKRKLAVYNVISYSDQMRLRTAIELLKATSNIEMQVEKISFHSQRSRVSSQLLVLHGAADKVTDPLVSKFLYEKASSKFKTLKIYEEGCHCIL</sequence>
<dbReference type="SUPFAM" id="SSF53474">
    <property type="entry name" value="alpha/beta-Hydrolases"/>
    <property type="match status" value="1"/>
</dbReference>